<evidence type="ECO:0000313" key="3">
    <source>
        <dbReference type="EMBL" id="GAP15347.1"/>
    </source>
</evidence>
<keyword evidence="4" id="KW-1185">Reference proteome</keyword>
<dbReference type="InterPro" id="IPR002035">
    <property type="entry name" value="VWF_A"/>
</dbReference>
<protein>
    <submittedName>
        <fullName evidence="3">Uncharacterized protein containing a von Willebrand factor type A (VWA) domain</fullName>
    </submittedName>
</protein>
<feature type="compositionally biased region" description="Basic and acidic residues" evidence="1">
    <location>
        <begin position="386"/>
        <end position="398"/>
    </location>
</feature>
<proteinExistence type="predicted"/>
<dbReference type="InterPro" id="IPR051266">
    <property type="entry name" value="CLCR"/>
</dbReference>
<dbReference type="AlphaFoldDB" id="A0A0S7BL41"/>
<evidence type="ECO:0000259" key="2">
    <source>
        <dbReference type="PROSITE" id="PS50234"/>
    </source>
</evidence>
<feature type="domain" description="VWFA" evidence="2">
    <location>
        <begin position="46"/>
        <end position="220"/>
    </location>
</feature>
<dbReference type="Gene3D" id="3.40.50.410">
    <property type="entry name" value="von Willebrand factor, type A domain"/>
    <property type="match status" value="1"/>
</dbReference>
<dbReference type="PANTHER" id="PTHR10579">
    <property type="entry name" value="CALCIUM-ACTIVATED CHLORIDE CHANNEL REGULATOR"/>
    <property type="match status" value="1"/>
</dbReference>
<gene>
    <name evidence="3" type="ORF">LARV_03131</name>
</gene>
<dbReference type="RefSeq" id="WP_075074532.1">
    <property type="nucleotide sequence ID" value="NZ_DF967972.1"/>
</dbReference>
<dbReference type="EMBL" id="DF967972">
    <property type="protein sequence ID" value="GAP15347.1"/>
    <property type="molecule type" value="Genomic_DNA"/>
</dbReference>
<dbReference type="OrthoDB" id="9781333at2"/>
<dbReference type="PANTHER" id="PTHR10579:SF43">
    <property type="entry name" value="ZINC FINGER (C3HC4-TYPE RING FINGER) FAMILY PROTEIN"/>
    <property type="match status" value="1"/>
</dbReference>
<feature type="region of interest" description="Disordered" evidence="1">
    <location>
        <begin position="386"/>
        <end position="415"/>
    </location>
</feature>
<dbReference type="InterPro" id="IPR036465">
    <property type="entry name" value="vWFA_dom_sf"/>
</dbReference>
<dbReference type="Pfam" id="PF00092">
    <property type="entry name" value="VWA"/>
    <property type="match status" value="1"/>
</dbReference>
<name>A0A0S7BL41_9CHLR</name>
<organism evidence="3">
    <name type="scientific">Longilinea arvoryzae</name>
    <dbReference type="NCBI Taxonomy" id="360412"/>
    <lineage>
        <taxon>Bacteria</taxon>
        <taxon>Bacillati</taxon>
        <taxon>Chloroflexota</taxon>
        <taxon>Anaerolineae</taxon>
        <taxon>Anaerolineales</taxon>
        <taxon>Anaerolineaceae</taxon>
        <taxon>Longilinea</taxon>
    </lineage>
</organism>
<dbReference type="Proteomes" id="UP000055060">
    <property type="component" value="Unassembled WGS sequence"/>
</dbReference>
<dbReference type="STRING" id="360412.LARV_03131"/>
<dbReference type="SUPFAM" id="SSF53300">
    <property type="entry name" value="vWA-like"/>
    <property type="match status" value="1"/>
</dbReference>
<reference evidence="3" key="1">
    <citation type="submission" date="2015-07" db="EMBL/GenBank/DDBJ databases">
        <title>Draft Genome Sequences of Anaerolinea thermolimosa IMO-1, Bellilinea caldifistulae GOMI-1, Leptolinea tardivitalis YMTK-2, Levilinea saccharolytica KIBI-1,Longilinea arvoryzae KOME-1, Previously Described as Members of the Anaerolineaceae (Chloroflexi).</title>
        <authorList>
            <person name="Sekiguchi Y."/>
            <person name="Ohashi A."/>
            <person name="Matsuura N."/>
            <person name="Tourlousse M.D."/>
        </authorList>
    </citation>
    <scope>NUCLEOTIDE SEQUENCE [LARGE SCALE GENOMIC DNA]</scope>
    <source>
        <strain evidence="3">KOME-1</strain>
    </source>
</reference>
<accession>A0A0S7BL41</accession>
<evidence type="ECO:0000256" key="1">
    <source>
        <dbReference type="SAM" id="MobiDB-lite"/>
    </source>
</evidence>
<sequence>MSEAAIEFDVKCDAAVIAKTVPTQRLIEINLRAPQGSRRETRPDFNLALVLDVSGSMSGDKLAYTKQATAYLLDQLRERDRAALVVYDTNVRVVSEMQPVSPEQRAAMLRRIDDLQAGSMTNLSGGWLEGCRQVGLVQTTGAVNRALLLSDGLANVGITDREELGEHARQLSQRGVSTSTFGAGSDYDEHLLEVMANQGSGNYYYIDHPESIPEIFRRELEEIAAITLQDITLIIDVPPHTAIQIPGEWRTRQADGRLQVSIGDLASEQQRRLYLEVLAPPSEADALEIHLLFHAQTPEGREIQRESTVRFEYRSADEANEILRDAGLLDRYYRVSTAQVASQALRLEREGRRQEADRLLEHQLAAAMPYMDENTARDYRSLRERVKRGLDQTERKQASMEQYRIKRSKDKDQNS</sequence>
<dbReference type="SMART" id="SM00327">
    <property type="entry name" value="VWA"/>
    <property type="match status" value="1"/>
</dbReference>
<evidence type="ECO:0000313" key="4">
    <source>
        <dbReference type="Proteomes" id="UP000055060"/>
    </source>
</evidence>
<dbReference type="PROSITE" id="PS50234">
    <property type="entry name" value="VWFA"/>
    <property type="match status" value="1"/>
</dbReference>